<keyword evidence="4 8" id="KW-0732">Signal</keyword>
<keyword evidence="7" id="KW-0812">Transmembrane</keyword>
<evidence type="ECO:0000256" key="3">
    <source>
        <dbReference type="ARBA" id="ARBA00022525"/>
    </source>
</evidence>
<dbReference type="GO" id="GO:0007155">
    <property type="term" value="P:cell adhesion"/>
    <property type="evidence" value="ECO:0007669"/>
    <property type="project" value="InterPro"/>
</dbReference>
<feature type="signal peptide" evidence="8">
    <location>
        <begin position="1"/>
        <end position="39"/>
    </location>
</feature>
<evidence type="ECO:0000256" key="7">
    <source>
        <dbReference type="SAM" id="Phobius"/>
    </source>
</evidence>
<accession>A0A6N2R6Y9</accession>
<comment type="subcellular location">
    <subcellularLocation>
        <location evidence="1">Secreted</location>
        <location evidence="1">Cell wall</location>
        <topology evidence="1">Peptidoglycan-anchor</topology>
    </subcellularLocation>
</comment>
<dbReference type="EMBL" id="CACRSM010000002">
    <property type="protein sequence ID" value="VYS76029.1"/>
    <property type="molecule type" value="Genomic_DNA"/>
</dbReference>
<dbReference type="Pfam" id="PF17961">
    <property type="entry name" value="Big_8"/>
    <property type="match status" value="1"/>
</dbReference>
<dbReference type="InterPro" id="IPR008966">
    <property type="entry name" value="Adhesion_dom_sf"/>
</dbReference>
<sequence length="435" mass="46800">MIFDATSARVRRASVAGALACALAGASVMSVVTASSSQAADHYPVEVDQVVKNLVMKNSSTPNGPNHVWDNFTLDFSFDTTGVDVAETDTITIQLPSNLRTRATSFDVTDKNTGGVAMKCIIPNGEGQTLRCAFTDYADNHINMKGDIHVLADVTRATTSTRFEFKLSHDITLSADIDHGNVVPNTNGYAPDTPWKHGWQLHEGHNERFTWEVYIPERNIRSNTISVTDTFDTAHGGYKLFNDPSTDPNAWQRTRLLKWNSLAEFKADPGHQNYNESIPVGGSVNGGTFTMTETSTGFEASFPNSNSDAYYMIKYYTVLNVPENAKAGNVFNNKAVVNGMTAERSIAIETVGWGDLSSDNRPTPPAPSTSTPPATTVTPSPSESTTEATPSPSTSTTPSPKTPLAHTGVMTAPMIGLGALGMALGAALMRRRQQA</sequence>
<gene>
    <name evidence="10" type="ORF">AOLFYP35_00175</name>
</gene>
<keyword evidence="3" id="KW-0964">Secreted</keyword>
<feature type="domain" description="SDR-like Ig" evidence="9">
    <location>
        <begin position="67"/>
        <end position="158"/>
    </location>
</feature>
<evidence type="ECO:0000256" key="4">
    <source>
        <dbReference type="ARBA" id="ARBA00022729"/>
    </source>
</evidence>
<dbReference type="Gene3D" id="2.60.40.1280">
    <property type="match status" value="1"/>
</dbReference>
<protein>
    <recommendedName>
        <fullName evidence="9">SDR-like Ig domain-containing protein</fullName>
    </recommendedName>
</protein>
<dbReference type="AlphaFoldDB" id="A0A6N2R6Y9"/>
<name>A0A6N2R6Y9_9ACTO</name>
<evidence type="ECO:0000256" key="8">
    <source>
        <dbReference type="SAM" id="SignalP"/>
    </source>
</evidence>
<feature type="chain" id="PRO_5027078027" description="SDR-like Ig domain-containing protein" evidence="8">
    <location>
        <begin position="40"/>
        <end position="435"/>
    </location>
</feature>
<reference evidence="10" key="1">
    <citation type="submission" date="2019-11" db="EMBL/GenBank/DDBJ databases">
        <authorList>
            <person name="Feng L."/>
        </authorList>
    </citation>
    <scope>NUCLEOTIDE SEQUENCE</scope>
    <source>
        <strain evidence="10">AodontolyticusLFYP35</strain>
    </source>
</reference>
<dbReference type="InterPro" id="IPR011252">
    <property type="entry name" value="Fibrogen-bd_dom1"/>
</dbReference>
<dbReference type="InterPro" id="IPR041171">
    <property type="entry name" value="SDR_Ig"/>
</dbReference>
<keyword evidence="7" id="KW-0472">Membrane</keyword>
<keyword evidence="2" id="KW-0134">Cell wall</keyword>
<feature type="compositionally biased region" description="Low complexity" evidence="6">
    <location>
        <begin position="368"/>
        <end position="403"/>
    </location>
</feature>
<dbReference type="SUPFAM" id="SSF49401">
    <property type="entry name" value="Bacterial adhesins"/>
    <property type="match status" value="1"/>
</dbReference>
<evidence type="ECO:0000313" key="10">
    <source>
        <dbReference type="EMBL" id="VYS76029.1"/>
    </source>
</evidence>
<keyword evidence="7" id="KW-1133">Transmembrane helix</keyword>
<evidence type="ECO:0000256" key="2">
    <source>
        <dbReference type="ARBA" id="ARBA00022512"/>
    </source>
</evidence>
<evidence type="ECO:0000256" key="6">
    <source>
        <dbReference type="SAM" id="MobiDB-lite"/>
    </source>
</evidence>
<proteinExistence type="predicted"/>
<evidence type="ECO:0000256" key="5">
    <source>
        <dbReference type="ARBA" id="ARBA00023088"/>
    </source>
</evidence>
<organism evidence="10">
    <name type="scientific">Schaalia odontolytica</name>
    <dbReference type="NCBI Taxonomy" id="1660"/>
    <lineage>
        <taxon>Bacteria</taxon>
        <taxon>Bacillati</taxon>
        <taxon>Actinomycetota</taxon>
        <taxon>Actinomycetes</taxon>
        <taxon>Actinomycetales</taxon>
        <taxon>Actinomycetaceae</taxon>
        <taxon>Schaalia</taxon>
    </lineage>
</organism>
<evidence type="ECO:0000259" key="9">
    <source>
        <dbReference type="Pfam" id="PF17961"/>
    </source>
</evidence>
<evidence type="ECO:0000256" key="1">
    <source>
        <dbReference type="ARBA" id="ARBA00004168"/>
    </source>
</evidence>
<keyword evidence="5" id="KW-0572">Peptidoglycan-anchor</keyword>
<feature type="transmembrane region" description="Helical" evidence="7">
    <location>
        <begin position="404"/>
        <end position="429"/>
    </location>
</feature>
<feature type="region of interest" description="Disordered" evidence="6">
    <location>
        <begin position="353"/>
        <end position="407"/>
    </location>
</feature>